<keyword evidence="4 5" id="KW-0274">FAD</keyword>
<comment type="similarity">
    <text evidence="2">Belongs to the GMC oxidoreductase family.</text>
</comment>
<protein>
    <recommendedName>
        <fullName evidence="6">Glucose-methanol-choline oxidoreductase N-terminal domain-containing protein</fullName>
    </recommendedName>
</protein>
<evidence type="ECO:0000259" key="6">
    <source>
        <dbReference type="PROSITE" id="PS00624"/>
    </source>
</evidence>
<dbReference type="InterPro" id="IPR000172">
    <property type="entry name" value="GMC_OxRdtase_N"/>
</dbReference>
<dbReference type="PIRSF" id="PIRSF000137">
    <property type="entry name" value="Alcohol_oxidase"/>
    <property type="match status" value="1"/>
</dbReference>
<feature type="binding site" evidence="5">
    <location>
        <position position="260"/>
    </location>
    <ligand>
        <name>FAD</name>
        <dbReference type="ChEBI" id="CHEBI:57692"/>
    </ligand>
</feature>
<keyword evidence="8" id="KW-1185">Reference proteome</keyword>
<dbReference type="Gene3D" id="3.30.560.10">
    <property type="entry name" value="Glucose Oxidase, domain 3"/>
    <property type="match status" value="1"/>
</dbReference>
<dbReference type="AlphaFoldDB" id="A0A7R9PXN6"/>
<dbReference type="Gene3D" id="3.50.50.60">
    <property type="entry name" value="FAD/NAD(P)-binding domain"/>
    <property type="match status" value="1"/>
</dbReference>
<sequence length="604" mass="67497">MPPLVSLSVQLLTIAATILRININHESIETPHNQLNNVYDFIIVGSGSAGAVIANRLAENPAVSVLLLEAGGPTSVQNDIPAQASTGLLFNSEYDWNYTLTPQKCGLSYQNGVIVENRGHVIGGTSSFNTMIFNRGNPKTFDIWAKYFGAEGWSFDEILPYFTKYERNLDPLLANNGFHGTSGPVEISSWAHPPPLVLLHQKAANELNIANTDVNGANQLGTQILQAMIDSKGRRSSTSNAYIDPNPYPHNLHILPRALVTRILFKDKTAVGVQFVRYGNQYKVMASKEVIVSAGAINSPQLLMLSGVGPQEHLHQMNIPLVNDLPVGDNYQNHLGVSINFLIKEKYYDLLSVAGQMTVPQLHDFLANKMGPLTEHYRLGVYYNTHNNDDKLHPNTNWETGLYLYPTNLTDVRAFVHEDRHAWDLYNSRFLGRYYFFVHPILQRVRSRGQIRLASNNPLYYPLIDAGFLTDAQNLDLQDLVEVIKAAFFFYERSSIAQYLEPGSPIPGCKFCADKQYVYECDSYIRCLIEQTAYACYHPAGTCRMGDVHRPDVVVDPRCRVKNMQGLRVCDASIMPLLMNGNTNAGAIMIGEKCAMLIKQDNHV</sequence>
<dbReference type="Pfam" id="PF00732">
    <property type="entry name" value="GMC_oxred_N"/>
    <property type="match status" value="1"/>
</dbReference>
<proteinExistence type="inferred from homology"/>
<dbReference type="OrthoDB" id="269227at2759"/>
<dbReference type="PANTHER" id="PTHR11552:SF147">
    <property type="entry name" value="CHOLINE DEHYDROGENASE, MITOCHONDRIAL"/>
    <property type="match status" value="1"/>
</dbReference>
<dbReference type="PROSITE" id="PS00624">
    <property type="entry name" value="GMC_OXRED_2"/>
    <property type="match status" value="1"/>
</dbReference>
<dbReference type="SUPFAM" id="SSF54373">
    <property type="entry name" value="FAD-linked reductases, C-terminal domain"/>
    <property type="match status" value="1"/>
</dbReference>
<evidence type="ECO:0000313" key="8">
    <source>
        <dbReference type="Proteomes" id="UP000759131"/>
    </source>
</evidence>
<dbReference type="EMBL" id="OC857121">
    <property type="protein sequence ID" value="CAD7624761.1"/>
    <property type="molecule type" value="Genomic_DNA"/>
</dbReference>
<reference evidence="7" key="1">
    <citation type="submission" date="2020-11" db="EMBL/GenBank/DDBJ databases">
        <authorList>
            <person name="Tran Van P."/>
        </authorList>
    </citation>
    <scope>NUCLEOTIDE SEQUENCE</scope>
</reference>
<dbReference type="EMBL" id="CAJPIZ010002546">
    <property type="protein sequence ID" value="CAG2105191.1"/>
    <property type="molecule type" value="Genomic_DNA"/>
</dbReference>
<accession>A0A7R9PXN6</accession>
<name>A0A7R9PXN6_9ACAR</name>
<dbReference type="PANTHER" id="PTHR11552">
    <property type="entry name" value="GLUCOSE-METHANOL-CHOLINE GMC OXIDOREDUCTASE"/>
    <property type="match status" value="1"/>
</dbReference>
<evidence type="ECO:0000313" key="7">
    <source>
        <dbReference type="EMBL" id="CAD7624761.1"/>
    </source>
</evidence>
<dbReference type="Proteomes" id="UP000759131">
    <property type="component" value="Unassembled WGS sequence"/>
</dbReference>
<evidence type="ECO:0000256" key="3">
    <source>
        <dbReference type="ARBA" id="ARBA00022630"/>
    </source>
</evidence>
<feature type="non-terminal residue" evidence="7">
    <location>
        <position position="1"/>
    </location>
</feature>
<feature type="binding site" evidence="5">
    <location>
        <position position="125"/>
    </location>
    <ligand>
        <name>FAD</name>
        <dbReference type="ChEBI" id="CHEBI:57692"/>
    </ligand>
</feature>
<dbReference type="InterPro" id="IPR036188">
    <property type="entry name" value="FAD/NAD-bd_sf"/>
</dbReference>
<feature type="domain" description="Glucose-methanol-choline oxidoreductase N-terminal" evidence="6">
    <location>
        <begin position="295"/>
        <end position="309"/>
    </location>
</feature>
<organism evidence="7">
    <name type="scientific">Medioppia subpectinata</name>
    <dbReference type="NCBI Taxonomy" id="1979941"/>
    <lineage>
        <taxon>Eukaryota</taxon>
        <taxon>Metazoa</taxon>
        <taxon>Ecdysozoa</taxon>
        <taxon>Arthropoda</taxon>
        <taxon>Chelicerata</taxon>
        <taxon>Arachnida</taxon>
        <taxon>Acari</taxon>
        <taxon>Acariformes</taxon>
        <taxon>Sarcoptiformes</taxon>
        <taxon>Oribatida</taxon>
        <taxon>Brachypylina</taxon>
        <taxon>Oppioidea</taxon>
        <taxon>Oppiidae</taxon>
        <taxon>Medioppia</taxon>
    </lineage>
</organism>
<feature type="binding site" evidence="5">
    <location>
        <position position="121"/>
    </location>
    <ligand>
        <name>FAD</name>
        <dbReference type="ChEBI" id="CHEBI:57692"/>
    </ligand>
</feature>
<evidence type="ECO:0000256" key="2">
    <source>
        <dbReference type="ARBA" id="ARBA00010790"/>
    </source>
</evidence>
<dbReference type="InterPro" id="IPR012132">
    <property type="entry name" value="GMC_OxRdtase"/>
</dbReference>
<evidence type="ECO:0000256" key="5">
    <source>
        <dbReference type="PIRSR" id="PIRSR000137-2"/>
    </source>
</evidence>
<dbReference type="GO" id="GO:0050660">
    <property type="term" value="F:flavin adenine dinucleotide binding"/>
    <property type="evidence" value="ECO:0007669"/>
    <property type="project" value="InterPro"/>
</dbReference>
<comment type="cofactor">
    <cofactor evidence="1 5">
        <name>FAD</name>
        <dbReference type="ChEBI" id="CHEBI:57692"/>
    </cofactor>
</comment>
<gene>
    <name evidence="7" type="ORF">OSB1V03_LOCUS5202</name>
</gene>
<dbReference type="SUPFAM" id="SSF51905">
    <property type="entry name" value="FAD/NAD(P)-binding domain"/>
    <property type="match status" value="1"/>
</dbReference>
<evidence type="ECO:0000256" key="1">
    <source>
        <dbReference type="ARBA" id="ARBA00001974"/>
    </source>
</evidence>
<dbReference type="Pfam" id="PF05199">
    <property type="entry name" value="GMC_oxred_C"/>
    <property type="match status" value="1"/>
</dbReference>
<dbReference type="GO" id="GO:0016614">
    <property type="term" value="F:oxidoreductase activity, acting on CH-OH group of donors"/>
    <property type="evidence" value="ECO:0007669"/>
    <property type="project" value="InterPro"/>
</dbReference>
<dbReference type="InterPro" id="IPR007867">
    <property type="entry name" value="GMC_OxRtase_C"/>
</dbReference>
<evidence type="ECO:0000256" key="4">
    <source>
        <dbReference type="ARBA" id="ARBA00022827"/>
    </source>
</evidence>
<keyword evidence="3" id="KW-0285">Flavoprotein</keyword>